<dbReference type="RefSeq" id="WP_066831853.1">
    <property type="nucleotide sequence ID" value="NZ_JACJIQ010000004.1"/>
</dbReference>
<dbReference type="SUPFAM" id="SSF49464">
    <property type="entry name" value="Carboxypeptidase regulatory domain-like"/>
    <property type="match status" value="1"/>
</dbReference>
<dbReference type="InterPro" id="IPR037066">
    <property type="entry name" value="Plug_dom_sf"/>
</dbReference>
<protein>
    <submittedName>
        <fullName evidence="11">TonB-linked SusC/RagA family outer membrane protein</fullName>
    </submittedName>
</protein>
<keyword evidence="6 8" id="KW-0472">Membrane</keyword>
<dbReference type="Proteomes" id="UP000563094">
    <property type="component" value="Unassembled WGS sequence"/>
</dbReference>
<dbReference type="InterPro" id="IPR036942">
    <property type="entry name" value="Beta-barrel_TonB_sf"/>
</dbReference>
<keyword evidence="12" id="KW-1185">Reference proteome</keyword>
<dbReference type="PANTHER" id="PTHR30069:SF29">
    <property type="entry name" value="HEMOGLOBIN AND HEMOGLOBIN-HAPTOGLOBIN-BINDING PROTEIN 1-RELATED"/>
    <property type="match status" value="1"/>
</dbReference>
<evidence type="ECO:0000256" key="6">
    <source>
        <dbReference type="ARBA" id="ARBA00023136"/>
    </source>
</evidence>
<evidence type="ECO:0000256" key="9">
    <source>
        <dbReference type="SAM" id="SignalP"/>
    </source>
</evidence>
<evidence type="ECO:0000259" key="10">
    <source>
        <dbReference type="Pfam" id="PF07715"/>
    </source>
</evidence>
<evidence type="ECO:0000256" key="7">
    <source>
        <dbReference type="ARBA" id="ARBA00023237"/>
    </source>
</evidence>
<accession>A0A839GIS9</accession>
<dbReference type="InterPro" id="IPR008969">
    <property type="entry name" value="CarboxyPept-like_regulatory"/>
</dbReference>
<evidence type="ECO:0000256" key="5">
    <source>
        <dbReference type="ARBA" id="ARBA00022729"/>
    </source>
</evidence>
<dbReference type="PANTHER" id="PTHR30069">
    <property type="entry name" value="TONB-DEPENDENT OUTER MEMBRANE RECEPTOR"/>
    <property type="match status" value="1"/>
</dbReference>
<dbReference type="PROSITE" id="PS52016">
    <property type="entry name" value="TONB_DEPENDENT_REC_3"/>
    <property type="match status" value="1"/>
</dbReference>
<comment type="subcellular location">
    <subcellularLocation>
        <location evidence="1 8">Cell outer membrane</location>
        <topology evidence="1 8">Multi-pass membrane protein</topology>
    </subcellularLocation>
</comment>
<keyword evidence="7 8" id="KW-0998">Cell outer membrane</keyword>
<dbReference type="Gene3D" id="2.40.170.20">
    <property type="entry name" value="TonB-dependent receptor, beta-barrel domain"/>
    <property type="match status" value="1"/>
</dbReference>
<evidence type="ECO:0000313" key="11">
    <source>
        <dbReference type="EMBL" id="MBA9076659.1"/>
    </source>
</evidence>
<dbReference type="GO" id="GO:0044718">
    <property type="term" value="P:siderophore transmembrane transport"/>
    <property type="evidence" value="ECO:0007669"/>
    <property type="project" value="TreeGrafter"/>
</dbReference>
<evidence type="ECO:0000256" key="2">
    <source>
        <dbReference type="ARBA" id="ARBA00022448"/>
    </source>
</evidence>
<name>A0A839GIS9_9BACT</name>
<keyword evidence="5 9" id="KW-0732">Signal</keyword>
<dbReference type="GO" id="GO:0015344">
    <property type="term" value="F:siderophore uptake transmembrane transporter activity"/>
    <property type="evidence" value="ECO:0007669"/>
    <property type="project" value="TreeGrafter"/>
</dbReference>
<dbReference type="InterPro" id="IPR039426">
    <property type="entry name" value="TonB-dep_rcpt-like"/>
</dbReference>
<dbReference type="InterPro" id="IPR012910">
    <property type="entry name" value="Plug_dom"/>
</dbReference>
<evidence type="ECO:0000256" key="4">
    <source>
        <dbReference type="ARBA" id="ARBA00022692"/>
    </source>
</evidence>
<dbReference type="Gene3D" id="2.170.130.10">
    <property type="entry name" value="TonB-dependent receptor, plug domain"/>
    <property type="match status" value="1"/>
</dbReference>
<sequence>MTTFLQPPPFSRKSLGKGILLGTCLLMMGTNLLPTPAAAAGYFQQSPQTDKVPVKGKIVDPLDGSAMPGVTIFVNDQAIGMSNADGTFQMSVARGATISFTFIGYQQQKLVITKPEDNLIIKLATDAKQLNEVVVTALGIEREEKALGYSVTTVQGNEIAETMPNNWTDALSGKVAGVNLVKSNGGPAGSNKIILRGETSLDGNNEALIVVDGVVTSSSGGRRTGNGSSAYLSDDSPVDFGSSLADINPEDIESVSVLKGPGASALYGARGANGAIIITTKKGSSIQKGMGITFSSNTTFATINRWPDYQNEYGQGATAQDLHYSYGATEDGPSTFSTSSAWGPKFNGQMYYQYDPATYRQIPTGRTLWRAYPDNRKDFFETAKTFTNSVSVSGGTTNTSARLSFTNSQNSWIVPNTGYDRNTVALQVSHKVNDKLKLDSKINYTNRWSDNLPTTGYNNQTIMYFIRGLTPNMDINWFKNYWVPGKEQIEQWKPFSNLLDNPYLQAYEMLNKSNRHNFVGNVSATYSFTKELSLMVRSSIDFMSEARSQQRPKNTNKYIDGMYREQEINTHEQNSDFLLRYENNKLSDFEFTVSFGGSTMNNKYSMNEYRAEKLLYPGIYTLANSKVNLIPIKRREEFGVNSLYGLFTVGYKDFLFLDITGRNDWTSTLVTPVTPTSVTEEKRSVPSFFYPSFNLSAVLSEAFVLPSQISLLKLRGSWAEVGSGGVEPYLTSYTYNPKVNFASGLGNPTTLPNPDLRPLRTQSLEFGLDLRLFKSRLNLDVAVYKNNTFDQIFNRPIDPASGYSSIVTNSGEVENKGIEIQVNGTPIKNLKGFTWNVFGTYAANRNTVVSLSDSTNAQVLTTVYGSRGTVEARVGGRLGDMYGFGYERSPDGQIIYENGYPVLGDSLIYLGNYAPKWRASLGNEFRYKRFKLNILFDAQFGGVGYSLTHAVLMEEGKLKKTLPGRYNGIIGDGVIANSDGTYRPNDVVATVIRDYYYAHFNRDNLEANTFSTDFIKLRELRLDYNLPSSLTKKLKMQNASIGIYGRDLLVFSNWPAFDPEFGTLGDGDISSGSEIAQFPSTRTMGVSLNVSF</sequence>
<keyword evidence="4 8" id="KW-0812">Transmembrane</keyword>
<feature type="domain" description="TonB-dependent receptor plug" evidence="10">
    <location>
        <begin position="147"/>
        <end position="275"/>
    </location>
</feature>
<keyword evidence="3 8" id="KW-1134">Transmembrane beta strand</keyword>
<dbReference type="SUPFAM" id="SSF56935">
    <property type="entry name" value="Porins"/>
    <property type="match status" value="1"/>
</dbReference>
<dbReference type="InterPro" id="IPR023996">
    <property type="entry name" value="TonB-dep_OMP_SusC/RagA"/>
</dbReference>
<evidence type="ECO:0000256" key="8">
    <source>
        <dbReference type="PROSITE-ProRule" id="PRU01360"/>
    </source>
</evidence>
<dbReference type="Pfam" id="PF13715">
    <property type="entry name" value="CarbopepD_reg_2"/>
    <property type="match status" value="1"/>
</dbReference>
<proteinExistence type="inferred from homology"/>
<comment type="caution">
    <text evidence="11">The sequence shown here is derived from an EMBL/GenBank/DDBJ whole genome shotgun (WGS) entry which is preliminary data.</text>
</comment>
<feature type="chain" id="PRO_5032566015" evidence="9">
    <location>
        <begin position="40"/>
        <end position="1092"/>
    </location>
</feature>
<dbReference type="Pfam" id="PF07715">
    <property type="entry name" value="Plug"/>
    <property type="match status" value="1"/>
</dbReference>
<dbReference type="InterPro" id="IPR023997">
    <property type="entry name" value="TonB-dep_OMP_SusC/RagA_CS"/>
</dbReference>
<feature type="signal peptide" evidence="9">
    <location>
        <begin position="1"/>
        <end position="39"/>
    </location>
</feature>
<evidence type="ECO:0000256" key="3">
    <source>
        <dbReference type="ARBA" id="ARBA00022452"/>
    </source>
</evidence>
<evidence type="ECO:0000313" key="12">
    <source>
        <dbReference type="Proteomes" id="UP000563094"/>
    </source>
</evidence>
<comment type="similarity">
    <text evidence="8">Belongs to the TonB-dependent receptor family.</text>
</comment>
<dbReference type="EMBL" id="JACJIQ010000004">
    <property type="protein sequence ID" value="MBA9076659.1"/>
    <property type="molecule type" value="Genomic_DNA"/>
</dbReference>
<gene>
    <name evidence="11" type="ORF">FHS90_001365</name>
</gene>
<dbReference type="GO" id="GO:0009279">
    <property type="term" value="C:cell outer membrane"/>
    <property type="evidence" value="ECO:0007669"/>
    <property type="project" value="UniProtKB-SubCell"/>
</dbReference>
<evidence type="ECO:0000256" key="1">
    <source>
        <dbReference type="ARBA" id="ARBA00004571"/>
    </source>
</evidence>
<dbReference type="AlphaFoldDB" id="A0A839GIS9"/>
<organism evidence="11 12">
    <name type="scientific">Rufibacter quisquiliarum</name>
    <dbReference type="NCBI Taxonomy" id="1549639"/>
    <lineage>
        <taxon>Bacteria</taxon>
        <taxon>Pseudomonadati</taxon>
        <taxon>Bacteroidota</taxon>
        <taxon>Cytophagia</taxon>
        <taxon>Cytophagales</taxon>
        <taxon>Hymenobacteraceae</taxon>
        <taxon>Rufibacter</taxon>
    </lineage>
</organism>
<reference evidence="11 12" key="1">
    <citation type="submission" date="2020-08" db="EMBL/GenBank/DDBJ databases">
        <title>Genomic Encyclopedia of Type Strains, Phase IV (KMG-IV): sequencing the most valuable type-strain genomes for metagenomic binning, comparative biology and taxonomic classification.</title>
        <authorList>
            <person name="Goeker M."/>
        </authorList>
    </citation>
    <scope>NUCLEOTIDE SEQUENCE [LARGE SCALE GENOMIC DNA]</scope>
    <source>
        <strain evidence="11 12">DSM 29854</strain>
    </source>
</reference>
<dbReference type="NCBIfam" id="TIGR04057">
    <property type="entry name" value="SusC_RagA_signa"/>
    <property type="match status" value="1"/>
</dbReference>
<dbReference type="NCBIfam" id="TIGR04056">
    <property type="entry name" value="OMP_RagA_SusC"/>
    <property type="match status" value="1"/>
</dbReference>
<keyword evidence="2 8" id="KW-0813">Transport</keyword>